<dbReference type="SUPFAM" id="SSF53756">
    <property type="entry name" value="UDP-Glycosyltransferase/glycogen phosphorylase"/>
    <property type="match status" value="1"/>
</dbReference>
<dbReference type="RefSeq" id="WP_247414362.1">
    <property type="nucleotide sequence ID" value="NZ_JALLGW010000001.1"/>
</dbReference>
<dbReference type="EC" id="2.4.-.-" evidence="5"/>
<dbReference type="Proteomes" id="UP001596099">
    <property type="component" value="Unassembled WGS sequence"/>
</dbReference>
<proteinExistence type="predicted"/>
<comment type="caution">
    <text evidence="5">The sequence shown here is derived from an EMBL/GenBank/DDBJ whole genome shotgun (WGS) entry which is preliminary data.</text>
</comment>
<dbReference type="Gene3D" id="3.40.50.2000">
    <property type="entry name" value="Glycogen Phosphorylase B"/>
    <property type="match status" value="2"/>
</dbReference>
<sequence length="368" mass="39739">MNRDTAVLVVAGLGIWVDGEPKVGKVETHVLPLAEAADEVVYVCTGPVPEDGNGVEFHQLSPSRWKPLTLLRQFVVALLLAVRRDFDLVVSFSLVPYGLFSLAIGALSRTPAHLGIIGSDLDVHAEARYGVAVRWLFRQFDVVTVSGSDFRDRLAAMGVPLYRTFSVLHPVSSDFADASVEADPEYDVLWLTRMSAEKDPLLFVDALAELRERSVPFTAAVVGGGPLEDEVRQAVTDRGLDDAVDVPGWASSPVDYYRTSRAYVLTSEREMLPLSLVEAMLVGVPSIAPAVGAIPDVVDDGENGLLVAEHTAEAYADAIERLLTDEAAREAMADAATEVESRLSFEAVGEEWAAVFEFVATGQRPADA</sequence>
<evidence type="ECO:0000259" key="3">
    <source>
        <dbReference type="Pfam" id="PF00534"/>
    </source>
</evidence>
<dbReference type="AlphaFoldDB" id="A0ABD5RLR1"/>
<reference evidence="5 6" key="1">
    <citation type="journal article" date="2019" name="Int. J. Syst. Evol. Microbiol.">
        <title>The Global Catalogue of Microorganisms (GCM) 10K type strain sequencing project: providing services to taxonomists for standard genome sequencing and annotation.</title>
        <authorList>
            <consortium name="The Broad Institute Genomics Platform"/>
            <consortium name="The Broad Institute Genome Sequencing Center for Infectious Disease"/>
            <person name="Wu L."/>
            <person name="Ma J."/>
        </authorList>
    </citation>
    <scope>NUCLEOTIDE SEQUENCE [LARGE SCALE GENOMIC DNA]</scope>
    <source>
        <strain evidence="5 6">CGMCC 1.12543</strain>
    </source>
</reference>
<evidence type="ECO:0000259" key="4">
    <source>
        <dbReference type="Pfam" id="PF13579"/>
    </source>
</evidence>
<feature type="domain" description="Glycosyl transferase family 1" evidence="3">
    <location>
        <begin position="180"/>
        <end position="338"/>
    </location>
</feature>
<dbReference type="EMBL" id="JBHSQH010000001">
    <property type="protein sequence ID" value="MFC5971466.1"/>
    <property type="molecule type" value="Genomic_DNA"/>
</dbReference>
<dbReference type="PANTHER" id="PTHR12526">
    <property type="entry name" value="GLYCOSYLTRANSFERASE"/>
    <property type="match status" value="1"/>
</dbReference>
<protein>
    <submittedName>
        <fullName evidence="5">Glycosyltransferase</fullName>
        <ecNumber evidence="5">2.4.-.-</ecNumber>
    </submittedName>
</protein>
<name>A0ABD5RLR1_9EURY</name>
<feature type="domain" description="Glycosyltransferase subfamily 4-like N-terminal" evidence="4">
    <location>
        <begin position="33"/>
        <end position="161"/>
    </location>
</feature>
<dbReference type="PANTHER" id="PTHR12526:SF640">
    <property type="entry name" value="COLANIC ACID BIOSYNTHESIS GLYCOSYLTRANSFERASE WCAL-RELATED"/>
    <property type="match status" value="1"/>
</dbReference>
<dbReference type="InterPro" id="IPR001296">
    <property type="entry name" value="Glyco_trans_1"/>
</dbReference>
<dbReference type="GO" id="GO:0016757">
    <property type="term" value="F:glycosyltransferase activity"/>
    <property type="evidence" value="ECO:0007669"/>
    <property type="project" value="UniProtKB-KW"/>
</dbReference>
<evidence type="ECO:0000313" key="5">
    <source>
        <dbReference type="EMBL" id="MFC5971466.1"/>
    </source>
</evidence>
<keyword evidence="6" id="KW-1185">Reference proteome</keyword>
<dbReference type="Pfam" id="PF00534">
    <property type="entry name" value="Glycos_transf_1"/>
    <property type="match status" value="1"/>
</dbReference>
<evidence type="ECO:0000256" key="1">
    <source>
        <dbReference type="ARBA" id="ARBA00022676"/>
    </source>
</evidence>
<evidence type="ECO:0000313" key="6">
    <source>
        <dbReference type="Proteomes" id="UP001596099"/>
    </source>
</evidence>
<keyword evidence="2 5" id="KW-0808">Transferase</keyword>
<dbReference type="Pfam" id="PF13579">
    <property type="entry name" value="Glyco_trans_4_4"/>
    <property type="match status" value="1"/>
</dbReference>
<accession>A0ABD5RLR1</accession>
<organism evidence="5 6">
    <name type="scientific">Halomarina salina</name>
    <dbReference type="NCBI Taxonomy" id="1872699"/>
    <lineage>
        <taxon>Archaea</taxon>
        <taxon>Methanobacteriati</taxon>
        <taxon>Methanobacteriota</taxon>
        <taxon>Stenosarchaea group</taxon>
        <taxon>Halobacteria</taxon>
        <taxon>Halobacteriales</taxon>
        <taxon>Natronomonadaceae</taxon>
        <taxon>Halomarina</taxon>
    </lineage>
</organism>
<gene>
    <name evidence="5" type="ORF">ACFPYI_09005</name>
</gene>
<keyword evidence="1 5" id="KW-0328">Glycosyltransferase</keyword>
<evidence type="ECO:0000256" key="2">
    <source>
        <dbReference type="ARBA" id="ARBA00022679"/>
    </source>
</evidence>
<dbReference type="InterPro" id="IPR028098">
    <property type="entry name" value="Glyco_trans_4-like_N"/>
</dbReference>